<dbReference type="InterPro" id="IPR003593">
    <property type="entry name" value="AAA+_ATPase"/>
</dbReference>
<dbReference type="InterPro" id="IPR028299">
    <property type="entry name" value="ClpA/B_CS2"/>
</dbReference>
<evidence type="ECO:0000313" key="10">
    <source>
        <dbReference type="EMBL" id="WVZ15081.1"/>
    </source>
</evidence>
<dbReference type="SMART" id="SM00382">
    <property type="entry name" value="AAA"/>
    <property type="match status" value="2"/>
</dbReference>
<evidence type="ECO:0000256" key="2">
    <source>
        <dbReference type="ARBA" id="ARBA00022737"/>
    </source>
</evidence>
<dbReference type="PRINTS" id="PR00300">
    <property type="entry name" value="CLPPROTEASEA"/>
</dbReference>
<keyword evidence="3 7" id="KW-0547">Nucleotide-binding</keyword>
<dbReference type="InterPro" id="IPR001270">
    <property type="entry name" value="ClpA/B"/>
</dbReference>
<dbReference type="Pfam" id="PF00004">
    <property type="entry name" value="AAA"/>
    <property type="match status" value="1"/>
</dbReference>
<feature type="domain" description="Clp R" evidence="9">
    <location>
        <begin position="127"/>
        <end position="280"/>
    </location>
</feature>
<proteinExistence type="inferred from homology"/>
<keyword evidence="11" id="KW-1185">Reference proteome</keyword>
<keyword evidence="4 7" id="KW-0067">ATP-binding</keyword>
<dbReference type="PANTHER" id="PTHR11638">
    <property type="entry name" value="ATP-DEPENDENT CLP PROTEASE"/>
    <property type="match status" value="1"/>
</dbReference>
<dbReference type="Gene3D" id="1.10.8.60">
    <property type="match status" value="1"/>
</dbReference>
<dbReference type="Pfam" id="PF07724">
    <property type="entry name" value="AAA_2"/>
    <property type="match status" value="1"/>
</dbReference>
<dbReference type="FunFam" id="1.10.1780.10:FF:000006">
    <property type="entry name" value="Chaperone protein ClpB3, chloroplastic"/>
    <property type="match status" value="1"/>
</dbReference>
<dbReference type="PROSITE" id="PS00871">
    <property type="entry name" value="CLPAB_2"/>
    <property type="match status" value="1"/>
</dbReference>
<dbReference type="EMBL" id="CP144697">
    <property type="protein sequence ID" value="WVZ15081.1"/>
    <property type="molecule type" value="Genomic_DNA"/>
</dbReference>
<evidence type="ECO:0000256" key="4">
    <source>
        <dbReference type="ARBA" id="ARBA00022840"/>
    </source>
</evidence>
<dbReference type="GO" id="GO:0016887">
    <property type="term" value="F:ATP hydrolysis activity"/>
    <property type="evidence" value="ECO:0007669"/>
    <property type="project" value="InterPro"/>
</dbReference>
<dbReference type="InterPro" id="IPR027417">
    <property type="entry name" value="P-loop_NTPase"/>
</dbReference>
<dbReference type="CDD" id="cd19499">
    <property type="entry name" value="RecA-like_ClpB_Hsp104-like"/>
    <property type="match status" value="1"/>
</dbReference>
<dbReference type="AlphaFoldDB" id="A0AAQ3NU58"/>
<dbReference type="InterPro" id="IPR003959">
    <property type="entry name" value="ATPase_AAA_core"/>
</dbReference>
<dbReference type="Pfam" id="PF17871">
    <property type="entry name" value="AAA_lid_9"/>
    <property type="match status" value="2"/>
</dbReference>
<dbReference type="Gene3D" id="6.10.140.130">
    <property type="match status" value="1"/>
</dbReference>
<sequence length="1087" mass="121507">MRWRTVYPSLLRALTTTDTTFTTPTNNLGDFRRKIPLPLRSPGMASATSFPGVSLRPSVPIRSHSSHARLAQCRVSFGFPANPTSLKSLSSVPSKKREAFSNGSSRTGRILAPFSVRCSVSSSGKIIQQEFTEMAWQAITTAPEVAKENKHQIVETEHLMKALLEQKNGLARRIFSKVGVDNTRLLEATDKHIKRQPKSPFLLALFEVLGESGGSMLGRDLEALVQRAKDLKKAYGDSFVSVEHFVLAFAQDKRFGKILFRDFQISEQGLKSAIESIRGRQSVIDQDPEGKYEALEKYGKDLTAMAKAGKLDPVIGRDDEIRRCIQILSRRTKNNPVLIGEPGVGKTAISEGYFAIAVISGIVGTATDADVVANTASTLILRLHQVKLAQRIVQGDVPQALMNRRLISLDMGALIAGAKYRGEFEDRLKAVLKEVTESDGQIILFIDEIHTVVGAGATSGALDAGNLLKPMLGRGELRCIGATTLDEYRKYIEKDPALERRFQQVFVDQPSVEDTISILRGLRERYELHHGVRISDSALVDAAILSDRYISGRFLPDKVYSPIGFLNWDYDSHTSMDVAIDLVDEAAAKLKMEITSKPTALDEINRSVLKLEMERLSLMNDTDKASKDRLNRLETELSLLKGKQDELNGQWEHEKSVMTRLQSIKEEIDRVNLEIQQAEREYDLNRAAELKYGSLNSLQRQLESVEKELHEYMNSGKSMLREEVIGNDIAEIVSKWTGIPISKLQQSEREKLLYLEEELHKRVVGQDPAVKAVAEAIQRSRAGLSDPHRPIASFMFMGPTGVGKTELAKALASYLFNTEEALVRIDMSEYMEKHTVSRLIGAPPGYVGYEEGGQLTETVRRRPYAVILFDEIEKAHSDVFNVFLQILDDGRVTDSQGRTVSFTNTVIIMTSNVGSQYILNTDNDTVPKESAYETIKQKVMDAARSIFRPEFMNRVDEYIVFRPLDRDQIGSIVRLQLERVQKRIADRKMKIKVTEAAIQLLGSLGYDPNYGARPVKRVIQQNVENELAKGILRGEFRDEDTILVDTEVTVFANGQLPQQKLVFGRVGTDAESSSTVKDNREGSPQIL</sequence>
<dbReference type="FunFam" id="3.40.50.300:FF:000120">
    <property type="entry name" value="ATP-dependent chaperone ClpB"/>
    <property type="match status" value="1"/>
</dbReference>
<feature type="coiled-coil region" evidence="8">
    <location>
        <begin position="630"/>
        <end position="715"/>
    </location>
</feature>
<accession>A0AAQ3NU58</accession>
<dbReference type="InterPro" id="IPR019489">
    <property type="entry name" value="Clp_ATPase_C"/>
</dbReference>
<evidence type="ECO:0000256" key="1">
    <source>
        <dbReference type="ARBA" id="ARBA00008675"/>
    </source>
</evidence>
<protein>
    <recommendedName>
        <fullName evidence="9">Clp R domain-containing protein</fullName>
    </recommendedName>
</protein>
<evidence type="ECO:0000259" key="9">
    <source>
        <dbReference type="PROSITE" id="PS51903"/>
    </source>
</evidence>
<dbReference type="InterPro" id="IPR041546">
    <property type="entry name" value="ClpA/ClpB_AAA_lid"/>
</dbReference>
<reference evidence="10 11" key="1">
    <citation type="journal article" date="2023" name="Life. Sci Alliance">
        <title>Evolutionary insights into 3D genome organization and epigenetic landscape of Vigna mungo.</title>
        <authorList>
            <person name="Junaid A."/>
            <person name="Singh B."/>
            <person name="Bhatia S."/>
        </authorList>
    </citation>
    <scope>NUCLEOTIDE SEQUENCE [LARGE SCALE GENOMIC DNA]</scope>
    <source>
        <strain evidence="10">Urdbean</strain>
    </source>
</reference>
<organism evidence="10 11">
    <name type="scientific">Vigna mungo</name>
    <name type="common">Black gram</name>
    <name type="synonym">Phaseolus mungo</name>
    <dbReference type="NCBI Taxonomy" id="3915"/>
    <lineage>
        <taxon>Eukaryota</taxon>
        <taxon>Viridiplantae</taxon>
        <taxon>Streptophyta</taxon>
        <taxon>Embryophyta</taxon>
        <taxon>Tracheophyta</taxon>
        <taxon>Spermatophyta</taxon>
        <taxon>Magnoliopsida</taxon>
        <taxon>eudicotyledons</taxon>
        <taxon>Gunneridae</taxon>
        <taxon>Pentapetalae</taxon>
        <taxon>rosids</taxon>
        <taxon>fabids</taxon>
        <taxon>Fabales</taxon>
        <taxon>Fabaceae</taxon>
        <taxon>Papilionoideae</taxon>
        <taxon>50 kb inversion clade</taxon>
        <taxon>NPAAA clade</taxon>
        <taxon>indigoferoid/millettioid clade</taxon>
        <taxon>Phaseoleae</taxon>
        <taxon>Vigna</taxon>
    </lineage>
</organism>
<dbReference type="GO" id="GO:0034605">
    <property type="term" value="P:cellular response to heat"/>
    <property type="evidence" value="ECO:0007669"/>
    <property type="project" value="TreeGrafter"/>
</dbReference>
<dbReference type="Proteomes" id="UP001374535">
    <property type="component" value="Chromosome 4"/>
</dbReference>
<evidence type="ECO:0000256" key="6">
    <source>
        <dbReference type="PROSITE-ProRule" id="PRU01251"/>
    </source>
</evidence>
<dbReference type="SUPFAM" id="SSF81923">
    <property type="entry name" value="Double Clp-N motif"/>
    <property type="match status" value="1"/>
</dbReference>
<dbReference type="Pfam" id="PF02861">
    <property type="entry name" value="Clp_N"/>
    <property type="match status" value="1"/>
</dbReference>
<dbReference type="FunFam" id="1.10.8.60:FF:000017">
    <property type="entry name" value="ATP-dependent chaperone ClpB"/>
    <property type="match status" value="1"/>
</dbReference>
<evidence type="ECO:0000313" key="11">
    <source>
        <dbReference type="Proteomes" id="UP001374535"/>
    </source>
</evidence>
<dbReference type="GO" id="GO:0005524">
    <property type="term" value="F:ATP binding"/>
    <property type="evidence" value="ECO:0007669"/>
    <property type="project" value="UniProtKB-KW"/>
</dbReference>
<dbReference type="SMART" id="SM01086">
    <property type="entry name" value="ClpB_D2-small"/>
    <property type="match status" value="1"/>
</dbReference>
<dbReference type="InterPro" id="IPR004176">
    <property type="entry name" value="Clp_R_N"/>
</dbReference>
<dbReference type="SUPFAM" id="SSF52540">
    <property type="entry name" value="P-loop containing nucleoside triphosphate hydrolases"/>
    <property type="match status" value="2"/>
</dbReference>
<dbReference type="InterPro" id="IPR036628">
    <property type="entry name" value="Clp_N_dom_sf"/>
</dbReference>
<dbReference type="FunFam" id="3.40.50.300:FF:000025">
    <property type="entry name" value="ATP-dependent Clp protease subunit"/>
    <property type="match status" value="1"/>
</dbReference>
<gene>
    <name evidence="10" type="ORF">V8G54_012647</name>
</gene>
<dbReference type="Gene3D" id="1.10.1780.10">
    <property type="entry name" value="Clp, N-terminal domain"/>
    <property type="match status" value="1"/>
</dbReference>
<comment type="similarity">
    <text evidence="1 7">Belongs to the ClpA/ClpB family.</text>
</comment>
<keyword evidence="2 6" id="KW-0677">Repeat</keyword>
<dbReference type="PANTHER" id="PTHR11638:SF187">
    <property type="entry name" value="CHAPERONE PROTEIN CLPB3"/>
    <property type="match status" value="1"/>
</dbReference>
<dbReference type="Pfam" id="PF10431">
    <property type="entry name" value="ClpB_D2-small"/>
    <property type="match status" value="1"/>
</dbReference>
<keyword evidence="5 7" id="KW-0143">Chaperone</keyword>
<dbReference type="InterPro" id="IPR018368">
    <property type="entry name" value="ClpA/B_CS1"/>
</dbReference>
<evidence type="ECO:0000256" key="8">
    <source>
        <dbReference type="SAM" id="Coils"/>
    </source>
</evidence>
<dbReference type="PROSITE" id="PS00870">
    <property type="entry name" value="CLPAB_1"/>
    <property type="match status" value="1"/>
</dbReference>
<keyword evidence="8" id="KW-0175">Coiled coil</keyword>
<dbReference type="Gene3D" id="3.40.50.300">
    <property type="entry name" value="P-loop containing nucleotide triphosphate hydrolases"/>
    <property type="match status" value="3"/>
</dbReference>
<dbReference type="CDD" id="cd00009">
    <property type="entry name" value="AAA"/>
    <property type="match status" value="1"/>
</dbReference>
<evidence type="ECO:0000256" key="5">
    <source>
        <dbReference type="ARBA" id="ARBA00023186"/>
    </source>
</evidence>
<dbReference type="GO" id="GO:0005737">
    <property type="term" value="C:cytoplasm"/>
    <property type="evidence" value="ECO:0007669"/>
    <property type="project" value="TreeGrafter"/>
</dbReference>
<dbReference type="PROSITE" id="PS51903">
    <property type="entry name" value="CLP_R"/>
    <property type="match status" value="1"/>
</dbReference>
<evidence type="ECO:0000256" key="7">
    <source>
        <dbReference type="RuleBase" id="RU004432"/>
    </source>
</evidence>
<dbReference type="InterPro" id="IPR050130">
    <property type="entry name" value="ClpA_ClpB"/>
</dbReference>
<name>A0AAQ3NU58_VIGMU</name>
<evidence type="ECO:0000256" key="3">
    <source>
        <dbReference type="ARBA" id="ARBA00022741"/>
    </source>
</evidence>